<evidence type="ECO:0000313" key="2">
    <source>
        <dbReference type="EMBL" id="KAF1937382.1"/>
    </source>
</evidence>
<protein>
    <submittedName>
        <fullName evidence="2">Uncharacterized protein</fullName>
    </submittedName>
</protein>
<sequence>MRRSTLPCLKSTSHRLIFWPRMLKGEWEGWIIFTLTLLRMAPRCFLEHTQELEIHFGAGDGGCVSLDKWHDIFAKQAQYNNNDCPVRRSTSRPSTHRISKLSAH</sequence>
<organism evidence="2 3">
    <name type="scientific">Clathrospora elynae</name>
    <dbReference type="NCBI Taxonomy" id="706981"/>
    <lineage>
        <taxon>Eukaryota</taxon>
        <taxon>Fungi</taxon>
        <taxon>Dikarya</taxon>
        <taxon>Ascomycota</taxon>
        <taxon>Pezizomycotina</taxon>
        <taxon>Dothideomycetes</taxon>
        <taxon>Pleosporomycetidae</taxon>
        <taxon>Pleosporales</taxon>
        <taxon>Diademaceae</taxon>
        <taxon>Clathrospora</taxon>
    </lineage>
</organism>
<keyword evidence="3" id="KW-1185">Reference proteome</keyword>
<dbReference type="EMBL" id="ML976141">
    <property type="protein sequence ID" value="KAF1937382.1"/>
    <property type="molecule type" value="Genomic_DNA"/>
</dbReference>
<accession>A0A6A5SBM9</accession>
<dbReference type="AlphaFoldDB" id="A0A6A5SBM9"/>
<feature type="region of interest" description="Disordered" evidence="1">
    <location>
        <begin position="84"/>
        <end position="104"/>
    </location>
</feature>
<evidence type="ECO:0000256" key="1">
    <source>
        <dbReference type="SAM" id="MobiDB-lite"/>
    </source>
</evidence>
<dbReference type="Proteomes" id="UP000800038">
    <property type="component" value="Unassembled WGS sequence"/>
</dbReference>
<proteinExistence type="predicted"/>
<name>A0A6A5SBM9_9PLEO</name>
<reference evidence="2" key="1">
    <citation type="journal article" date="2020" name="Stud. Mycol.">
        <title>101 Dothideomycetes genomes: a test case for predicting lifestyles and emergence of pathogens.</title>
        <authorList>
            <person name="Haridas S."/>
            <person name="Albert R."/>
            <person name="Binder M."/>
            <person name="Bloem J."/>
            <person name="Labutti K."/>
            <person name="Salamov A."/>
            <person name="Andreopoulos B."/>
            <person name="Baker S."/>
            <person name="Barry K."/>
            <person name="Bills G."/>
            <person name="Bluhm B."/>
            <person name="Cannon C."/>
            <person name="Castanera R."/>
            <person name="Culley D."/>
            <person name="Daum C."/>
            <person name="Ezra D."/>
            <person name="Gonzalez J."/>
            <person name="Henrissat B."/>
            <person name="Kuo A."/>
            <person name="Liang C."/>
            <person name="Lipzen A."/>
            <person name="Lutzoni F."/>
            <person name="Magnuson J."/>
            <person name="Mondo S."/>
            <person name="Nolan M."/>
            <person name="Ohm R."/>
            <person name="Pangilinan J."/>
            <person name="Park H.-J."/>
            <person name="Ramirez L."/>
            <person name="Alfaro M."/>
            <person name="Sun H."/>
            <person name="Tritt A."/>
            <person name="Yoshinaga Y."/>
            <person name="Zwiers L.-H."/>
            <person name="Turgeon B."/>
            <person name="Goodwin S."/>
            <person name="Spatafora J."/>
            <person name="Crous P."/>
            <person name="Grigoriev I."/>
        </authorList>
    </citation>
    <scope>NUCLEOTIDE SEQUENCE</scope>
    <source>
        <strain evidence="2">CBS 161.51</strain>
    </source>
</reference>
<evidence type="ECO:0000313" key="3">
    <source>
        <dbReference type="Proteomes" id="UP000800038"/>
    </source>
</evidence>
<feature type="compositionally biased region" description="Basic residues" evidence="1">
    <location>
        <begin position="94"/>
        <end position="104"/>
    </location>
</feature>
<gene>
    <name evidence="2" type="ORF">EJ02DRAFT_56368</name>
</gene>